<dbReference type="AlphaFoldDB" id="A0A292ZFK9"/>
<reference evidence="4 5" key="2">
    <citation type="journal article" date="2013" name="Environ. Sci. Technol.">
        <title>The 4-tert-butylphenol-utilizing bacterium Sphingobium fuliginis OMI can degrade bisphenols via phenolic ring hydroxylation and meta-cleavage pathway.</title>
        <authorList>
            <person name="Ogata Y."/>
            <person name="Goda S."/>
            <person name="Toyama T."/>
            <person name="Sei K."/>
            <person name="Ike M."/>
        </authorList>
    </citation>
    <scope>NUCLEOTIDE SEQUENCE [LARGE SCALE GENOMIC DNA]</scope>
    <source>
        <strain evidence="4 5">OMI</strain>
    </source>
</reference>
<name>A0A292ZFK9_SPHSA</name>
<keyword evidence="2" id="KW-0067">ATP-binding</keyword>
<evidence type="ECO:0000313" key="5">
    <source>
        <dbReference type="Proteomes" id="UP000221538"/>
    </source>
</evidence>
<protein>
    <submittedName>
        <fullName evidence="4">Protein-tyrosine kinase</fullName>
        <ecNumber evidence="4">2.7.10.-</ecNumber>
    </submittedName>
</protein>
<dbReference type="Pfam" id="PF10609">
    <property type="entry name" value="ParA"/>
    <property type="match status" value="1"/>
</dbReference>
<evidence type="ECO:0000256" key="2">
    <source>
        <dbReference type="ARBA" id="ARBA00022840"/>
    </source>
</evidence>
<keyword evidence="4" id="KW-0808">Transferase</keyword>
<accession>A0A292ZFK9</accession>
<keyword evidence="4" id="KW-0418">Kinase</keyword>
<dbReference type="PANTHER" id="PTHR32309:SF31">
    <property type="entry name" value="CAPSULAR EXOPOLYSACCHARIDE FAMILY"/>
    <property type="match status" value="1"/>
</dbReference>
<sequence length="315" mass="32899">MNRHKSLSGGSLIERATEIYDFSAALRGRAAPAVEVPAGEPVVETAQPAPAAVETPVPETPAPGYRAPDWTGPVQPIDRIALVEAGYLLPDGPVTAMSEEFRLLKRDLLAELAGNARGNRVLVCSAHSGEGKSFCAINLALSLAAEKDREILLVDADFGKPGIPQALGLTAGPGLMDALADPAIAIEDCVLRTDIPSLSVLPAGQRSNNDTEYLASARTEMLLGRLTEGRPDRIVLFDSPPLLAASPAAVLAGHAAVALLVVRADRTTEGALRDAAGLLKGASKVKLLLNGVNFASGGRRFGSYYAHGHDREHAG</sequence>
<dbReference type="EMBL" id="BEWI01000031">
    <property type="protein sequence ID" value="GAY21888.1"/>
    <property type="molecule type" value="Genomic_DNA"/>
</dbReference>
<feature type="compositionally biased region" description="Low complexity" evidence="3">
    <location>
        <begin position="46"/>
        <end position="57"/>
    </location>
</feature>
<dbReference type="InterPro" id="IPR027417">
    <property type="entry name" value="P-loop_NTPase"/>
</dbReference>
<dbReference type="GO" id="GO:0005524">
    <property type="term" value="F:ATP binding"/>
    <property type="evidence" value="ECO:0007669"/>
    <property type="project" value="UniProtKB-KW"/>
</dbReference>
<evidence type="ECO:0000256" key="1">
    <source>
        <dbReference type="ARBA" id="ARBA00022741"/>
    </source>
</evidence>
<keyword evidence="1" id="KW-0547">Nucleotide-binding</keyword>
<dbReference type="InterPro" id="IPR050445">
    <property type="entry name" value="Bact_polysacc_biosynth/exp"/>
</dbReference>
<organism evidence="4 5">
    <name type="scientific">Sphingobium fuliginis (strain ATCC 27551)</name>
    <dbReference type="NCBI Taxonomy" id="336203"/>
    <lineage>
        <taxon>Bacteria</taxon>
        <taxon>Pseudomonadati</taxon>
        <taxon>Pseudomonadota</taxon>
        <taxon>Alphaproteobacteria</taxon>
        <taxon>Sphingomonadales</taxon>
        <taxon>Sphingomonadaceae</taxon>
        <taxon>Sphingobium</taxon>
    </lineage>
</organism>
<evidence type="ECO:0000313" key="4">
    <source>
        <dbReference type="EMBL" id="GAY21888.1"/>
    </source>
</evidence>
<feature type="region of interest" description="Disordered" evidence="3">
    <location>
        <begin position="46"/>
        <end position="70"/>
    </location>
</feature>
<dbReference type="PANTHER" id="PTHR32309">
    <property type="entry name" value="TYROSINE-PROTEIN KINASE"/>
    <property type="match status" value="1"/>
</dbReference>
<dbReference type="Proteomes" id="UP000221538">
    <property type="component" value="Unassembled WGS sequence"/>
</dbReference>
<dbReference type="GO" id="GO:0004713">
    <property type="term" value="F:protein tyrosine kinase activity"/>
    <property type="evidence" value="ECO:0007669"/>
    <property type="project" value="UniProtKB-KW"/>
</dbReference>
<dbReference type="RefSeq" id="WP_099185914.1">
    <property type="nucleotide sequence ID" value="NZ_BEWI01000031.1"/>
</dbReference>
<keyword evidence="4" id="KW-0829">Tyrosine-protein kinase</keyword>
<proteinExistence type="predicted"/>
<comment type="caution">
    <text evidence="4">The sequence shown here is derived from an EMBL/GenBank/DDBJ whole genome shotgun (WGS) entry which is preliminary data.</text>
</comment>
<gene>
    <name evidence="4" type="ORF">SFOMI_2441</name>
</gene>
<dbReference type="InterPro" id="IPR005702">
    <property type="entry name" value="Wzc-like_C"/>
</dbReference>
<evidence type="ECO:0000256" key="3">
    <source>
        <dbReference type="SAM" id="MobiDB-lite"/>
    </source>
</evidence>
<dbReference type="Gene3D" id="3.40.50.300">
    <property type="entry name" value="P-loop containing nucleotide triphosphate hydrolases"/>
    <property type="match status" value="1"/>
</dbReference>
<dbReference type="CDD" id="cd05387">
    <property type="entry name" value="BY-kinase"/>
    <property type="match status" value="1"/>
</dbReference>
<dbReference type="SUPFAM" id="SSF52540">
    <property type="entry name" value="P-loop containing nucleoside triphosphate hydrolases"/>
    <property type="match status" value="1"/>
</dbReference>
<dbReference type="InterPro" id="IPR033756">
    <property type="entry name" value="YlxH/NBP35"/>
</dbReference>
<reference evidence="4 5" key="1">
    <citation type="journal article" date="2013" name="Biodegradation">
        <title>Occurrence of 4-tert-butylphenol (4-t-BP) biodegradation in an aquatic sample caused by the presence of Spirodela polyrrhiza and isolation of a 4-t-BP-utilizing bacterium.</title>
        <authorList>
            <person name="Ogata Y."/>
            <person name="Toyama T."/>
            <person name="Yu N."/>
            <person name="Wang X."/>
            <person name="Sei K."/>
            <person name="Ike M."/>
        </authorList>
    </citation>
    <scope>NUCLEOTIDE SEQUENCE [LARGE SCALE GENOMIC DNA]</scope>
    <source>
        <strain evidence="4 5">OMI</strain>
    </source>
</reference>
<dbReference type="EC" id="2.7.10.-" evidence="4"/>